<dbReference type="FunFam" id="3.40.50.2000:FF:000060">
    <property type="entry name" value="Glycosyltransferase"/>
    <property type="match status" value="1"/>
</dbReference>
<dbReference type="InterPro" id="IPR002213">
    <property type="entry name" value="UDP_glucos_trans"/>
</dbReference>
<dbReference type="Pfam" id="PF26168">
    <property type="entry name" value="Glyco_transf_N"/>
    <property type="match status" value="1"/>
</dbReference>
<comment type="similarity">
    <text evidence="1 4">Belongs to the UDP-glycosyltransferase family.</text>
</comment>
<organism evidence="7 8">
    <name type="scientific">Lupinus albus</name>
    <name type="common">White lupine</name>
    <name type="synonym">Lupinus termis</name>
    <dbReference type="NCBI Taxonomy" id="3870"/>
    <lineage>
        <taxon>Eukaryota</taxon>
        <taxon>Viridiplantae</taxon>
        <taxon>Streptophyta</taxon>
        <taxon>Embryophyta</taxon>
        <taxon>Tracheophyta</taxon>
        <taxon>Spermatophyta</taxon>
        <taxon>Magnoliopsida</taxon>
        <taxon>eudicotyledons</taxon>
        <taxon>Gunneridae</taxon>
        <taxon>Pentapetalae</taxon>
        <taxon>rosids</taxon>
        <taxon>fabids</taxon>
        <taxon>Fabales</taxon>
        <taxon>Fabaceae</taxon>
        <taxon>Papilionoideae</taxon>
        <taxon>50 kb inversion clade</taxon>
        <taxon>genistoids sensu lato</taxon>
        <taxon>core genistoids</taxon>
        <taxon>Genisteae</taxon>
        <taxon>Lupinus</taxon>
    </lineage>
</organism>
<accession>A0A6A4NTP0</accession>
<dbReference type="EC" id="2.4.1.-" evidence="5"/>
<name>A0A6A4NTP0_LUPAL</name>
<dbReference type="Gene3D" id="3.40.50.2000">
    <property type="entry name" value="Glycogen Phosphorylase B"/>
    <property type="match status" value="2"/>
</dbReference>
<dbReference type="GO" id="GO:0009690">
    <property type="term" value="P:cytokinin metabolic process"/>
    <property type="evidence" value="ECO:0007669"/>
    <property type="project" value="UniProtKB-ARBA"/>
</dbReference>
<dbReference type="PANTHER" id="PTHR48044:SF22">
    <property type="entry name" value="GLYCOSYLTRANSFERASE"/>
    <property type="match status" value="1"/>
</dbReference>
<evidence type="ECO:0000256" key="3">
    <source>
        <dbReference type="ARBA" id="ARBA00022679"/>
    </source>
</evidence>
<dbReference type="SUPFAM" id="SSF53756">
    <property type="entry name" value="UDP-Glycosyltransferase/glycogen phosphorylase"/>
    <property type="match status" value="1"/>
</dbReference>
<evidence type="ECO:0000256" key="4">
    <source>
        <dbReference type="RuleBase" id="RU003718"/>
    </source>
</evidence>
<evidence type="ECO:0000256" key="5">
    <source>
        <dbReference type="RuleBase" id="RU362057"/>
    </source>
</evidence>
<comment type="caution">
    <text evidence="7">The sequence shown here is derived from an EMBL/GenBank/DDBJ whole genome shotgun (WGS) entry which is preliminary data.</text>
</comment>
<dbReference type="InterPro" id="IPR035595">
    <property type="entry name" value="UDP_glycos_trans_CS"/>
</dbReference>
<keyword evidence="3 4" id="KW-0808">Transferase</keyword>
<dbReference type="GO" id="GO:0050404">
    <property type="term" value="F:zeatin O-beta-D-xylosyltransferase activity"/>
    <property type="evidence" value="ECO:0007669"/>
    <property type="project" value="UniProtKB-ARBA"/>
</dbReference>
<dbReference type="AlphaFoldDB" id="A0A6A4NTP0"/>
<proteinExistence type="inferred from homology"/>
<evidence type="ECO:0000313" key="8">
    <source>
        <dbReference type="Proteomes" id="UP000447434"/>
    </source>
</evidence>
<dbReference type="PROSITE" id="PS00375">
    <property type="entry name" value="UDPGT"/>
    <property type="match status" value="1"/>
</dbReference>
<dbReference type="OrthoDB" id="5835829at2759"/>
<sequence length="498" mass="55946">MPSSYESSPMASNYNSHEKVHNNGTKIFQHSQVVVVVVVPFPAQGHLNQLLHLSRIILSYNIPIHFVGTATHNKQAIVRAQGWDPKSVANIHIHDFNVPSFSSPLPNPNATTKFPSHLLPSFEASSKLREPVANLLQNLSSVAKRVVVIYDSLMACVVQDAIHIANCESYTFHSVSAFTMFLYFLDTMGNGKDKAFVEKISHDHSNNIIPEVPSLEGCFSTQFIDLITSQYEFHKFSKGTIYNTTRAIESPYMELIESIISTKTHWALGPFNPTVIEKKSYKGNKHFCMEWLDKKSPRSVIYVSFGTTTAFSDEQIKELAIGLEQSKQNFIWVLRDADKGDIFDVDEVRKVELPKGFEERVEDEGVGLIVRDWAPQLEILGHPSIGGFMSHCGWNSCMESITMGVPIAAWPMHSDQPRNRVLVTEVLKVGLVVKDWAHRNELVTSSSVESVVKRLMATKEGDEMRQRAMNLKSVILKSKDEGGVSRVEMDSFIAHITR</sequence>
<feature type="domain" description="Glycosyltransferase N-terminal" evidence="6">
    <location>
        <begin position="34"/>
        <end position="273"/>
    </location>
</feature>
<dbReference type="Proteomes" id="UP000447434">
    <property type="component" value="Chromosome 20"/>
</dbReference>
<evidence type="ECO:0000256" key="1">
    <source>
        <dbReference type="ARBA" id="ARBA00009995"/>
    </source>
</evidence>
<protein>
    <recommendedName>
        <fullName evidence="5">Glycosyltransferase</fullName>
        <ecNumber evidence="5">2.4.1.-</ecNumber>
    </recommendedName>
</protein>
<keyword evidence="8" id="KW-1185">Reference proteome</keyword>
<evidence type="ECO:0000256" key="2">
    <source>
        <dbReference type="ARBA" id="ARBA00022676"/>
    </source>
</evidence>
<dbReference type="InterPro" id="IPR058980">
    <property type="entry name" value="Glyco_transf_N"/>
</dbReference>
<dbReference type="FunFam" id="3.40.50.2000:FF:000238">
    <property type="entry name" value="Glycosyltransferase"/>
    <property type="match status" value="1"/>
</dbReference>
<keyword evidence="2 4" id="KW-0328">Glycosyltransferase</keyword>
<evidence type="ECO:0000313" key="7">
    <source>
        <dbReference type="EMBL" id="KAE9590719.1"/>
    </source>
</evidence>
<dbReference type="CDD" id="cd03784">
    <property type="entry name" value="GT1_Gtf-like"/>
    <property type="match status" value="1"/>
</dbReference>
<dbReference type="Pfam" id="PF00201">
    <property type="entry name" value="UDPGT"/>
    <property type="match status" value="1"/>
</dbReference>
<dbReference type="PANTHER" id="PTHR48044">
    <property type="entry name" value="GLYCOSYLTRANSFERASE"/>
    <property type="match status" value="1"/>
</dbReference>
<reference evidence="8" key="1">
    <citation type="journal article" date="2020" name="Nat. Commun.">
        <title>Genome sequence of the cluster root forming white lupin.</title>
        <authorList>
            <person name="Hufnagel B."/>
            <person name="Marques A."/>
            <person name="Soriano A."/>
            <person name="Marques L."/>
            <person name="Divol F."/>
            <person name="Doumas P."/>
            <person name="Sallet E."/>
            <person name="Mancinotti D."/>
            <person name="Carrere S."/>
            <person name="Marande W."/>
            <person name="Arribat S."/>
            <person name="Keller J."/>
            <person name="Huneau C."/>
            <person name="Blein T."/>
            <person name="Aime D."/>
            <person name="Laguerre M."/>
            <person name="Taylor J."/>
            <person name="Schubert V."/>
            <person name="Nelson M."/>
            <person name="Geu-Flores F."/>
            <person name="Crespi M."/>
            <person name="Gallardo-Guerrero K."/>
            <person name="Delaux P.-M."/>
            <person name="Salse J."/>
            <person name="Berges H."/>
            <person name="Guyot R."/>
            <person name="Gouzy J."/>
            <person name="Peret B."/>
        </authorList>
    </citation>
    <scope>NUCLEOTIDE SEQUENCE [LARGE SCALE GENOMIC DNA]</scope>
    <source>
        <strain evidence="8">cv. Amiga</strain>
    </source>
</reference>
<gene>
    <name evidence="7" type="ORF">Lalb_Chr20g0110631</name>
</gene>
<dbReference type="EMBL" id="WOCE01000020">
    <property type="protein sequence ID" value="KAE9590719.1"/>
    <property type="molecule type" value="Genomic_DNA"/>
</dbReference>
<evidence type="ECO:0000259" key="6">
    <source>
        <dbReference type="Pfam" id="PF26168"/>
    </source>
</evidence>